<dbReference type="Gene3D" id="3.30.60.90">
    <property type="match status" value="1"/>
</dbReference>
<keyword evidence="11" id="KW-1185">Reference proteome</keyword>
<dbReference type="InterPro" id="IPR002048">
    <property type="entry name" value="EF_hand_dom"/>
</dbReference>
<feature type="domain" description="EF-hand" evidence="9">
    <location>
        <begin position="199"/>
        <end position="234"/>
    </location>
</feature>
<feature type="domain" description="EF-hand" evidence="9">
    <location>
        <begin position="238"/>
        <end position="273"/>
    </location>
</feature>
<dbReference type="InterPro" id="IPR028846">
    <property type="entry name" value="Recoverin"/>
</dbReference>
<evidence type="ECO:0000313" key="10">
    <source>
        <dbReference type="EMBL" id="KAF2437091.1"/>
    </source>
</evidence>
<dbReference type="Pfam" id="PF00569">
    <property type="entry name" value="ZZ"/>
    <property type="match status" value="1"/>
</dbReference>
<feature type="compositionally biased region" description="Acidic residues" evidence="7">
    <location>
        <begin position="1"/>
        <end position="10"/>
    </location>
</feature>
<reference evidence="10" key="1">
    <citation type="journal article" date="2020" name="Stud. Mycol.">
        <title>101 Dothideomycetes genomes: a test case for predicting lifestyles and emergence of pathogens.</title>
        <authorList>
            <person name="Haridas S."/>
            <person name="Albert R."/>
            <person name="Binder M."/>
            <person name="Bloem J."/>
            <person name="Labutti K."/>
            <person name="Salamov A."/>
            <person name="Andreopoulos B."/>
            <person name="Baker S."/>
            <person name="Barry K."/>
            <person name="Bills G."/>
            <person name="Bluhm B."/>
            <person name="Cannon C."/>
            <person name="Castanera R."/>
            <person name="Culley D."/>
            <person name="Daum C."/>
            <person name="Ezra D."/>
            <person name="Gonzalez J."/>
            <person name="Henrissat B."/>
            <person name="Kuo A."/>
            <person name="Liang C."/>
            <person name="Lipzen A."/>
            <person name="Lutzoni F."/>
            <person name="Magnuson J."/>
            <person name="Mondo S."/>
            <person name="Nolan M."/>
            <person name="Ohm R."/>
            <person name="Pangilinan J."/>
            <person name="Park H.-J."/>
            <person name="Ramirez L."/>
            <person name="Alfaro M."/>
            <person name="Sun H."/>
            <person name="Tritt A."/>
            <person name="Yoshinaga Y."/>
            <person name="Zwiers L.-H."/>
            <person name="Turgeon B."/>
            <person name="Goodwin S."/>
            <person name="Spatafora J."/>
            <person name="Crous P."/>
            <person name="Grigoriev I."/>
        </authorList>
    </citation>
    <scope>NUCLEOTIDE SEQUENCE</scope>
    <source>
        <strain evidence="10">CBS 130266</strain>
    </source>
</reference>
<organism evidence="10 11">
    <name type="scientific">Tothia fuscella</name>
    <dbReference type="NCBI Taxonomy" id="1048955"/>
    <lineage>
        <taxon>Eukaryota</taxon>
        <taxon>Fungi</taxon>
        <taxon>Dikarya</taxon>
        <taxon>Ascomycota</taxon>
        <taxon>Pezizomycotina</taxon>
        <taxon>Dothideomycetes</taxon>
        <taxon>Pleosporomycetidae</taxon>
        <taxon>Venturiales</taxon>
        <taxon>Cylindrosympodiaceae</taxon>
        <taxon>Tothia</taxon>
    </lineage>
</organism>
<dbReference type="SMART" id="SM00291">
    <property type="entry name" value="ZnF_ZZ"/>
    <property type="match status" value="1"/>
</dbReference>
<keyword evidence="4" id="KW-0862">Zinc</keyword>
<evidence type="ECO:0000256" key="7">
    <source>
        <dbReference type="SAM" id="MobiDB-lite"/>
    </source>
</evidence>
<evidence type="ECO:0000256" key="1">
    <source>
        <dbReference type="ARBA" id="ARBA00022723"/>
    </source>
</evidence>
<dbReference type="InterPro" id="IPR018247">
    <property type="entry name" value="EF_Hand_1_Ca_BS"/>
</dbReference>
<dbReference type="Proteomes" id="UP000800235">
    <property type="component" value="Unassembled WGS sequence"/>
</dbReference>
<feature type="domain" description="ZZ-type" evidence="8">
    <location>
        <begin position="59"/>
        <end position="111"/>
    </location>
</feature>
<dbReference type="CDD" id="cd00051">
    <property type="entry name" value="EFh"/>
    <property type="match status" value="1"/>
</dbReference>
<dbReference type="SMART" id="SM00054">
    <property type="entry name" value="EFh"/>
    <property type="match status" value="2"/>
</dbReference>
<evidence type="ECO:0000256" key="2">
    <source>
        <dbReference type="ARBA" id="ARBA00022737"/>
    </source>
</evidence>
<dbReference type="PROSITE" id="PS50222">
    <property type="entry name" value="EF_HAND_2"/>
    <property type="match status" value="2"/>
</dbReference>
<evidence type="ECO:0000256" key="6">
    <source>
        <dbReference type="PROSITE-ProRule" id="PRU00228"/>
    </source>
</evidence>
<proteinExistence type="predicted"/>
<evidence type="ECO:0000256" key="3">
    <source>
        <dbReference type="ARBA" id="ARBA00022771"/>
    </source>
</evidence>
<keyword evidence="3 6" id="KW-0863">Zinc-finger</keyword>
<keyword evidence="2" id="KW-0677">Repeat</keyword>
<name>A0A9P4U4W5_9PEZI</name>
<dbReference type="EMBL" id="MU007009">
    <property type="protein sequence ID" value="KAF2437091.1"/>
    <property type="molecule type" value="Genomic_DNA"/>
</dbReference>
<evidence type="ECO:0000313" key="11">
    <source>
        <dbReference type="Proteomes" id="UP000800235"/>
    </source>
</evidence>
<sequence length="331" mass="37535">MDGFFDDDAEADRVTVDGTDVDEQQNHVGGGEQDQEGQNLKQLLYYVAEEQSRQEGYIHRGVTCNSCDIKPIRGVRWRCSNCADYDLCSECHSVGMHPRTHIFYEVKVPAPFIGNPRQAQPVPYPGKPQLMPRFLPAELCKRYITETSFEKAEVEGLYEQFTCLAAYHWENDPSRIGAAIDRQSFEKAFVPLTSIIPPRPNLIYDRMFAFYDSNGDGLIGFEEFLQGLACIHNKSKDPNFSKLRKVFEGYDVDNDGFVSRKDFLRIFRAFYAIQKDITRDWLAVQEEELTINGALDTIASSQPLSAAFTEVSIPRGERGTPPGKKPDEFGD</sequence>
<dbReference type="GO" id="GO:0008270">
    <property type="term" value="F:zinc ion binding"/>
    <property type="evidence" value="ECO:0007669"/>
    <property type="project" value="UniProtKB-KW"/>
</dbReference>
<dbReference type="SUPFAM" id="SSF57850">
    <property type="entry name" value="RING/U-box"/>
    <property type="match status" value="1"/>
</dbReference>
<dbReference type="GO" id="GO:0005509">
    <property type="term" value="F:calcium ion binding"/>
    <property type="evidence" value="ECO:0007669"/>
    <property type="project" value="InterPro"/>
</dbReference>
<dbReference type="SUPFAM" id="SSF47473">
    <property type="entry name" value="EF-hand"/>
    <property type="match status" value="1"/>
</dbReference>
<dbReference type="InterPro" id="IPR043145">
    <property type="entry name" value="Znf_ZZ_sf"/>
</dbReference>
<evidence type="ECO:0000259" key="9">
    <source>
        <dbReference type="PROSITE" id="PS50222"/>
    </source>
</evidence>
<protein>
    <submittedName>
        <fullName evidence="10">EF-hand</fullName>
    </submittedName>
</protein>
<dbReference type="PANTHER" id="PTHR23055">
    <property type="entry name" value="CALCIUM BINDING PROTEINS"/>
    <property type="match status" value="1"/>
</dbReference>
<gene>
    <name evidence="10" type="ORF">EJ08DRAFT_577727</name>
</gene>
<dbReference type="InterPro" id="IPR000433">
    <property type="entry name" value="Znf_ZZ"/>
</dbReference>
<feature type="region of interest" description="Disordered" evidence="7">
    <location>
        <begin position="1"/>
        <end position="35"/>
    </location>
</feature>
<evidence type="ECO:0000256" key="4">
    <source>
        <dbReference type="ARBA" id="ARBA00022833"/>
    </source>
</evidence>
<accession>A0A9P4U4W5</accession>
<dbReference type="GO" id="GO:0016020">
    <property type="term" value="C:membrane"/>
    <property type="evidence" value="ECO:0007669"/>
    <property type="project" value="TreeGrafter"/>
</dbReference>
<dbReference type="PROSITE" id="PS50135">
    <property type="entry name" value="ZF_ZZ_2"/>
    <property type="match status" value="1"/>
</dbReference>
<dbReference type="PROSITE" id="PS01357">
    <property type="entry name" value="ZF_ZZ_1"/>
    <property type="match status" value="1"/>
</dbReference>
<comment type="caution">
    <text evidence="10">The sequence shown here is derived from an EMBL/GenBank/DDBJ whole genome shotgun (WGS) entry which is preliminary data.</text>
</comment>
<dbReference type="AlphaFoldDB" id="A0A9P4U4W5"/>
<dbReference type="Gene3D" id="1.10.238.10">
    <property type="entry name" value="EF-hand"/>
    <property type="match status" value="1"/>
</dbReference>
<dbReference type="GO" id="GO:0005829">
    <property type="term" value="C:cytosol"/>
    <property type="evidence" value="ECO:0007669"/>
    <property type="project" value="TreeGrafter"/>
</dbReference>
<keyword evidence="1" id="KW-0479">Metal-binding</keyword>
<dbReference type="PANTHER" id="PTHR23055:SF187">
    <property type="entry name" value="EF HAND DOMAIN PROTEIN (AFU_ORTHOLOGUE AFUA_6G07310)"/>
    <property type="match status" value="1"/>
</dbReference>
<keyword evidence="5" id="KW-0106">Calcium</keyword>
<dbReference type="Pfam" id="PF13499">
    <property type="entry name" value="EF-hand_7"/>
    <property type="match status" value="1"/>
</dbReference>
<evidence type="ECO:0000256" key="5">
    <source>
        <dbReference type="ARBA" id="ARBA00022837"/>
    </source>
</evidence>
<dbReference type="InterPro" id="IPR011992">
    <property type="entry name" value="EF-hand-dom_pair"/>
</dbReference>
<dbReference type="CDD" id="cd02340">
    <property type="entry name" value="ZZ_NBR1_like"/>
    <property type="match status" value="1"/>
</dbReference>
<evidence type="ECO:0000259" key="8">
    <source>
        <dbReference type="PROSITE" id="PS50135"/>
    </source>
</evidence>
<dbReference type="PROSITE" id="PS00018">
    <property type="entry name" value="EF_HAND_1"/>
    <property type="match status" value="2"/>
</dbReference>
<feature type="region of interest" description="Disordered" evidence="7">
    <location>
        <begin position="310"/>
        <end position="331"/>
    </location>
</feature>
<dbReference type="OrthoDB" id="2122982at2759"/>
<feature type="non-terminal residue" evidence="10">
    <location>
        <position position="331"/>
    </location>
</feature>